<dbReference type="EMBL" id="RCZK01000007">
    <property type="protein sequence ID" value="TPG12099.1"/>
    <property type="molecule type" value="Genomic_DNA"/>
</dbReference>
<evidence type="ECO:0008006" key="5">
    <source>
        <dbReference type="Google" id="ProtNLM"/>
    </source>
</evidence>
<reference evidence="3 4" key="1">
    <citation type="journal article" date="2019" name="Environ. Microbiol.">
        <title>Species interactions and distinct microbial communities in high Arctic permafrost affected cryosols are associated with the CH4 and CO2 gas fluxes.</title>
        <authorList>
            <person name="Altshuler I."/>
            <person name="Hamel J."/>
            <person name="Turney S."/>
            <person name="Magnuson E."/>
            <person name="Levesque R."/>
            <person name="Greer C."/>
            <person name="Whyte L.G."/>
        </authorList>
    </citation>
    <scope>NUCLEOTIDE SEQUENCE [LARGE SCALE GENOMIC DNA]</scope>
    <source>
        <strain evidence="3 4">S5.1</strain>
    </source>
</reference>
<protein>
    <recommendedName>
        <fullName evidence="5">Fe-S oxidoreductase</fullName>
    </recommendedName>
</protein>
<dbReference type="Proteomes" id="UP000318413">
    <property type="component" value="Unassembled WGS sequence"/>
</dbReference>
<feature type="signal peptide" evidence="2">
    <location>
        <begin position="1"/>
        <end position="20"/>
    </location>
</feature>
<evidence type="ECO:0000256" key="1">
    <source>
        <dbReference type="SAM" id="MobiDB-lite"/>
    </source>
</evidence>
<keyword evidence="2" id="KW-0732">Signal</keyword>
<feature type="region of interest" description="Disordered" evidence="1">
    <location>
        <begin position="21"/>
        <end position="109"/>
    </location>
</feature>
<dbReference type="RefSeq" id="WP_140871551.1">
    <property type="nucleotide sequence ID" value="NZ_RCZK01000007.1"/>
</dbReference>
<accession>A0A502CJ55</accession>
<name>A0A502CJ55_9SPHN</name>
<organism evidence="3 4">
    <name type="scientific">Sphingomonas oligophenolica</name>
    <dbReference type="NCBI Taxonomy" id="301154"/>
    <lineage>
        <taxon>Bacteria</taxon>
        <taxon>Pseudomonadati</taxon>
        <taxon>Pseudomonadota</taxon>
        <taxon>Alphaproteobacteria</taxon>
        <taxon>Sphingomonadales</taxon>
        <taxon>Sphingomonadaceae</taxon>
        <taxon>Sphingomonas</taxon>
    </lineage>
</organism>
<dbReference type="AlphaFoldDB" id="A0A502CJ55"/>
<evidence type="ECO:0000313" key="3">
    <source>
        <dbReference type="EMBL" id="TPG12099.1"/>
    </source>
</evidence>
<evidence type="ECO:0000256" key="2">
    <source>
        <dbReference type="SAM" id="SignalP"/>
    </source>
</evidence>
<feature type="chain" id="PRO_5021189416" description="Fe-S oxidoreductase" evidence="2">
    <location>
        <begin position="21"/>
        <end position="138"/>
    </location>
</feature>
<comment type="caution">
    <text evidence="3">The sequence shown here is derived from an EMBL/GenBank/DDBJ whole genome shotgun (WGS) entry which is preliminary data.</text>
</comment>
<feature type="compositionally biased region" description="Polar residues" evidence="1">
    <location>
        <begin position="44"/>
        <end position="79"/>
    </location>
</feature>
<sequence length="138" mass="14250">MKFILLAATALFAAPLAAQTMPTTPDQSTMPAQQPTTDPMPGSSDPTPAQNQAMQNNSMAPSSMASEPTSGSMQGSTMTPGGYQPSAPAMSGTMTPGVTPVYRPAPTPDQAYPAPAPLAKYPLCKKGQYDKCMQPGGR</sequence>
<dbReference type="OrthoDB" id="7586153at2"/>
<keyword evidence="4" id="KW-1185">Reference proteome</keyword>
<gene>
    <name evidence="3" type="ORF">EAH84_10095</name>
</gene>
<proteinExistence type="predicted"/>
<evidence type="ECO:0000313" key="4">
    <source>
        <dbReference type="Proteomes" id="UP000318413"/>
    </source>
</evidence>
<feature type="compositionally biased region" description="Polar residues" evidence="1">
    <location>
        <begin position="21"/>
        <end position="37"/>
    </location>
</feature>